<keyword evidence="3" id="KW-1185">Reference proteome</keyword>
<dbReference type="EMBL" id="MQUB01000001">
    <property type="protein sequence ID" value="PQB04446.1"/>
    <property type="molecule type" value="Genomic_DNA"/>
</dbReference>
<dbReference type="InterPro" id="IPR013783">
    <property type="entry name" value="Ig-like_fold"/>
</dbReference>
<name>A0A2S7KP90_9FLAO</name>
<feature type="transmembrane region" description="Helical" evidence="1">
    <location>
        <begin position="36"/>
        <end position="54"/>
    </location>
</feature>
<keyword evidence="1" id="KW-0472">Membrane</keyword>
<evidence type="ECO:0000313" key="3">
    <source>
        <dbReference type="Proteomes" id="UP000239800"/>
    </source>
</evidence>
<dbReference type="RefSeq" id="WP_104812371.1">
    <property type="nucleotide sequence ID" value="NZ_MQUB01000001.1"/>
</dbReference>
<dbReference type="PANTHER" id="PTHR37947:SF1">
    <property type="entry name" value="BLL2462 PROTEIN"/>
    <property type="match status" value="1"/>
</dbReference>
<dbReference type="PANTHER" id="PTHR37947">
    <property type="entry name" value="BLL2462 PROTEIN"/>
    <property type="match status" value="1"/>
</dbReference>
<dbReference type="AlphaFoldDB" id="A0A2S7KP90"/>
<dbReference type="OrthoDB" id="9763076at2"/>
<evidence type="ECO:0000256" key="1">
    <source>
        <dbReference type="SAM" id="Phobius"/>
    </source>
</evidence>
<reference evidence="2 3" key="1">
    <citation type="submission" date="2016-11" db="EMBL/GenBank/DDBJ databases">
        <title>Trade-off between light-utilization and light-protection in marine flavobacteria.</title>
        <authorList>
            <person name="Kumagai Y."/>
        </authorList>
    </citation>
    <scope>NUCLEOTIDE SEQUENCE [LARGE SCALE GENOMIC DNA]</scope>
    <source>
        <strain evidence="2 3">NBRC 107741</strain>
    </source>
</reference>
<accession>A0A2S7KP90</accession>
<gene>
    <name evidence="2" type="ORF">BST85_05675</name>
</gene>
<feature type="transmembrane region" description="Helical" evidence="1">
    <location>
        <begin position="6"/>
        <end position="24"/>
    </location>
</feature>
<proteinExistence type="predicted"/>
<evidence type="ECO:0008006" key="4">
    <source>
        <dbReference type="Google" id="ProtNLM"/>
    </source>
</evidence>
<sequence>MTGNTVLYLILAGVAAAALAFFMYGYRSRQRLPLRWLLGGLRFLVIFTLLILLINPTISNTIYKLVKPQLVVLTDNSASMKELGLDSISLAMGAEISENEALNERFDIRQYQFGGQLRPADSLSFDEPLTNITAALKGISGLYKEETGVALLLSDGNQTLGEDYEFARTTDRMPVYPLIMGDTIPFEDLSIAQVNANRYAFLGNEFPVEVVVNYQGRGEVEARFEILSGTGTVYNELIDLNQEQNSRTVSLNLPAEQIGVQRYTVRVSGLSSERNRDNNQRPFAVEVVDETSEVMLVSNMSHPDLGMLKRSIETNEQRKVTLVTPQEAINRMDQAQLLIFYQPDRSFEQLIRTTVEQERSALFITGLATQWNWLNRSQDFFEKDYSRQSEYSQGRLDSSYDNFAVPDLDFDRLPPLQTTFGTLTVLVSNKVLLRQSIDGILSGSPMLTTWSSGRARYGIWDGEGIWKWRSRNYLVDGDFVSYDSFLGQMVQYLSDNSQRSRLTLDSETFYYNNGPISIRAQYFDQNYVFDPNVRLNCRLVDLGSNQVINRPMLLKNNYFELDLSDLAAGEYSFEINAEDQGLSRSGSLTILDFNLEKQYLTTAVTKLRRMATNREAEAYLWSDRDVLFAQLLADQRYQLIQKSEQKIVPLIDWKYLLALLVLSLAAEWFIRKYNGLI</sequence>
<organism evidence="2 3">
    <name type="scientific">Aureitalea marina</name>
    <dbReference type="NCBI Taxonomy" id="930804"/>
    <lineage>
        <taxon>Bacteria</taxon>
        <taxon>Pseudomonadati</taxon>
        <taxon>Bacteroidota</taxon>
        <taxon>Flavobacteriia</taxon>
        <taxon>Flavobacteriales</taxon>
        <taxon>Flavobacteriaceae</taxon>
        <taxon>Aureitalea</taxon>
    </lineage>
</organism>
<evidence type="ECO:0000313" key="2">
    <source>
        <dbReference type="EMBL" id="PQB04446.1"/>
    </source>
</evidence>
<dbReference type="Gene3D" id="2.60.40.10">
    <property type="entry name" value="Immunoglobulins"/>
    <property type="match status" value="1"/>
</dbReference>
<keyword evidence="1" id="KW-1133">Transmembrane helix</keyword>
<comment type="caution">
    <text evidence="2">The sequence shown here is derived from an EMBL/GenBank/DDBJ whole genome shotgun (WGS) entry which is preliminary data.</text>
</comment>
<keyword evidence="1" id="KW-0812">Transmembrane</keyword>
<dbReference type="Proteomes" id="UP000239800">
    <property type="component" value="Unassembled WGS sequence"/>
</dbReference>
<protein>
    <recommendedName>
        <fullName evidence="4">VWA domain-containing protein</fullName>
    </recommendedName>
</protein>